<dbReference type="Proteomes" id="UP000002233">
    <property type="component" value="Chromosome"/>
</dbReference>
<evidence type="ECO:0000313" key="2">
    <source>
        <dbReference type="Proteomes" id="UP000002233"/>
    </source>
</evidence>
<reference evidence="1 2" key="2">
    <citation type="journal article" date="2011" name="Microbiology">
        <title>The genome sequence of Bacillus subtilis subsp. spizizenii W23: insights into speciation within the B. subtilis complex and into the history of B. subtilis genetics.</title>
        <authorList>
            <person name="Zeigler D.R."/>
        </authorList>
    </citation>
    <scope>NUCLEOTIDE SEQUENCE [LARGE SCALE GENOMIC DNA]</scope>
    <source>
        <strain evidence="2">ATCC 23059 / NRRL B-14472 / W23</strain>
    </source>
</reference>
<name>E0TVH6_BACSH</name>
<sequence length="47" mass="5168">MVGTETIFRKVKIKEKPLRGANDHELQPLSVQAGGMSNAILFTRTAI</sequence>
<dbReference type="HOGENOM" id="CLU_3164834_0_0_9"/>
<dbReference type="KEGG" id="bss:BSUW23_03830"/>
<reference key="1">
    <citation type="submission" date="2010-08" db="EMBL/GenBank/DDBJ databases">
        <authorList>
            <person name="Zeigler D.R."/>
        </authorList>
    </citation>
    <scope>NUCLEOTIDE SEQUENCE</scope>
    <source>
        <strain>W23</strain>
    </source>
</reference>
<evidence type="ECO:0000313" key="1">
    <source>
        <dbReference type="EMBL" id="ADM36822.1"/>
    </source>
</evidence>
<organism evidence="1 2">
    <name type="scientific">Bacillus spizizenii (strain ATCC 23059 / NRRL B-14472 / W23)</name>
    <name type="common">Bacillus subtilis subsp. spizizenii</name>
    <dbReference type="NCBI Taxonomy" id="655816"/>
    <lineage>
        <taxon>Bacteria</taxon>
        <taxon>Bacillati</taxon>
        <taxon>Bacillota</taxon>
        <taxon>Bacilli</taxon>
        <taxon>Bacillales</taxon>
        <taxon>Bacillaceae</taxon>
        <taxon>Bacillus</taxon>
    </lineage>
</organism>
<protein>
    <submittedName>
        <fullName evidence="1">Uncharacterized protein</fullName>
    </submittedName>
</protein>
<accession>E0TVH6</accession>
<dbReference type="EMBL" id="CP002183">
    <property type="protein sequence ID" value="ADM36822.1"/>
    <property type="molecule type" value="Genomic_DNA"/>
</dbReference>
<proteinExistence type="predicted"/>
<dbReference type="AlphaFoldDB" id="E0TVH6"/>
<gene>
    <name evidence="1" type="primary">yfmA</name>
    <name evidence="1" type="ordered locus">BSUW23_03830</name>
</gene>